<dbReference type="EMBL" id="MU839827">
    <property type="protein sequence ID" value="KAK1760234.1"/>
    <property type="molecule type" value="Genomic_DNA"/>
</dbReference>
<accession>A0AAJ0BNE6</accession>
<protein>
    <recommendedName>
        <fullName evidence="6">Fe2OG dioxygenase domain-containing protein</fullName>
    </recommendedName>
</protein>
<evidence type="ECO:0000256" key="2">
    <source>
        <dbReference type="ARBA" id="ARBA00022723"/>
    </source>
</evidence>
<reference evidence="7" key="1">
    <citation type="submission" date="2023-06" db="EMBL/GenBank/DDBJ databases">
        <title>Genome-scale phylogeny and comparative genomics of the fungal order Sordariales.</title>
        <authorList>
            <consortium name="Lawrence Berkeley National Laboratory"/>
            <person name="Hensen N."/>
            <person name="Bonometti L."/>
            <person name="Westerberg I."/>
            <person name="Brannstrom I.O."/>
            <person name="Guillou S."/>
            <person name="Cros-Aarteil S."/>
            <person name="Calhoun S."/>
            <person name="Haridas S."/>
            <person name="Kuo A."/>
            <person name="Mondo S."/>
            <person name="Pangilinan J."/>
            <person name="Riley R."/>
            <person name="Labutti K."/>
            <person name="Andreopoulos B."/>
            <person name="Lipzen A."/>
            <person name="Chen C."/>
            <person name="Yanf M."/>
            <person name="Daum C."/>
            <person name="Ng V."/>
            <person name="Clum A."/>
            <person name="Steindorff A."/>
            <person name="Ohm R."/>
            <person name="Martin F."/>
            <person name="Silar P."/>
            <person name="Natvig D."/>
            <person name="Lalanne C."/>
            <person name="Gautier V."/>
            <person name="Ament-Velasquez S.L."/>
            <person name="Kruys A."/>
            <person name="Hutchinson M.I."/>
            <person name="Powell A.J."/>
            <person name="Barry K."/>
            <person name="Miller A.N."/>
            <person name="Grigoriev I.V."/>
            <person name="Debuchy R."/>
            <person name="Gladieux P."/>
            <person name="Thoren M.H."/>
            <person name="Johannesson H."/>
        </authorList>
    </citation>
    <scope>NUCLEOTIDE SEQUENCE</scope>
    <source>
        <strain evidence="7">PSN4</strain>
    </source>
</reference>
<keyword evidence="4" id="KW-0560">Oxidoreductase</keyword>
<keyword evidence="8" id="KW-1185">Reference proteome</keyword>
<comment type="caution">
    <text evidence="7">The sequence shown here is derived from an EMBL/GenBank/DDBJ whole genome shotgun (WGS) entry which is preliminary data.</text>
</comment>
<dbReference type="GO" id="GO:0031418">
    <property type="term" value="F:L-ascorbic acid binding"/>
    <property type="evidence" value="ECO:0007669"/>
    <property type="project" value="InterPro"/>
</dbReference>
<evidence type="ECO:0000313" key="7">
    <source>
        <dbReference type="EMBL" id="KAK1760234.1"/>
    </source>
</evidence>
<keyword evidence="5" id="KW-0408">Iron</keyword>
<dbReference type="Pfam" id="PF13640">
    <property type="entry name" value="2OG-FeII_Oxy_3"/>
    <property type="match status" value="1"/>
</dbReference>
<evidence type="ECO:0000256" key="1">
    <source>
        <dbReference type="ARBA" id="ARBA00001961"/>
    </source>
</evidence>
<dbReference type="InterPro" id="IPR006620">
    <property type="entry name" value="Pro_4_hyd_alph"/>
</dbReference>
<evidence type="ECO:0000313" key="8">
    <source>
        <dbReference type="Proteomes" id="UP001239445"/>
    </source>
</evidence>
<dbReference type="SMART" id="SM00702">
    <property type="entry name" value="P4Hc"/>
    <property type="match status" value="1"/>
</dbReference>
<dbReference type="PANTHER" id="PTHR10869:SF246">
    <property type="entry name" value="TRANSMEMBRANE PROLYL 4-HYDROXYLASE"/>
    <property type="match status" value="1"/>
</dbReference>
<keyword evidence="3" id="KW-0223">Dioxygenase</keyword>
<dbReference type="InterPro" id="IPR045054">
    <property type="entry name" value="P4HA-like"/>
</dbReference>
<comment type="cofactor">
    <cofactor evidence="1">
        <name>L-ascorbate</name>
        <dbReference type="ChEBI" id="CHEBI:38290"/>
    </cofactor>
</comment>
<feature type="domain" description="Fe2OG dioxygenase" evidence="6">
    <location>
        <begin position="116"/>
        <end position="246"/>
    </location>
</feature>
<dbReference type="Proteomes" id="UP001239445">
    <property type="component" value="Unassembled WGS sequence"/>
</dbReference>
<dbReference type="Gene3D" id="2.60.120.620">
    <property type="entry name" value="q2cbj1_9rhob like domain"/>
    <property type="match status" value="1"/>
</dbReference>
<dbReference type="InterPro" id="IPR005123">
    <property type="entry name" value="Oxoglu/Fe-dep_dioxygenase_dom"/>
</dbReference>
<name>A0AAJ0BNE6_9PEZI</name>
<dbReference type="InterPro" id="IPR044862">
    <property type="entry name" value="Pro_4_hyd_alph_FE2OG_OXY"/>
</dbReference>
<dbReference type="AlphaFoldDB" id="A0AAJ0BNE6"/>
<gene>
    <name evidence="7" type="ORF">QBC47DRAFT_448782</name>
</gene>
<evidence type="ECO:0000256" key="5">
    <source>
        <dbReference type="ARBA" id="ARBA00023004"/>
    </source>
</evidence>
<dbReference type="PANTHER" id="PTHR10869">
    <property type="entry name" value="PROLYL 4-HYDROXYLASE ALPHA SUBUNIT"/>
    <property type="match status" value="1"/>
</dbReference>
<evidence type="ECO:0000256" key="4">
    <source>
        <dbReference type="ARBA" id="ARBA00023002"/>
    </source>
</evidence>
<evidence type="ECO:0000259" key="6">
    <source>
        <dbReference type="PROSITE" id="PS51471"/>
    </source>
</evidence>
<proteinExistence type="predicted"/>
<dbReference type="GO" id="GO:0005506">
    <property type="term" value="F:iron ion binding"/>
    <property type="evidence" value="ECO:0007669"/>
    <property type="project" value="InterPro"/>
</dbReference>
<dbReference type="GO" id="GO:0005783">
    <property type="term" value="C:endoplasmic reticulum"/>
    <property type="evidence" value="ECO:0007669"/>
    <property type="project" value="TreeGrafter"/>
</dbReference>
<keyword evidence="2" id="KW-0479">Metal-binding</keyword>
<sequence length="260" mass="29040">MRISRYLLGGCVAGVIADQVPLVGDYNCEHPPYQVLMVSKSPRVIYITDFLTPEERSHLQNVTQNSFTRSHVASRAGAAKHAVRTSQSTLVPRDAIVRCIETRALAFQGYDTPRRNLEPLQLVKYGPTEHYHYHTDWFLSQENASPQAGGNRVSSFFAYVQVANDTTGGGTNFPHLDPPADARWCEMGIVDCDDEYDRGVTFRPVEGNAIYWENLRSDGSGDERTLHAGLPLTGGGKIGMNIWTREMALSEDVRGRDYYP</sequence>
<dbReference type="PROSITE" id="PS51471">
    <property type="entry name" value="FE2OG_OXY"/>
    <property type="match status" value="1"/>
</dbReference>
<dbReference type="GO" id="GO:0004656">
    <property type="term" value="F:procollagen-proline 4-dioxygenase activity"/>
    <property type="evidence" value="ECO:0007669"/>
    <property type="project" value="TreeGrafter"/>
</dbReference>
<evidence type="ECO:0000256" key="3">
    <source>
        <dbReference type="ARBA" id="ARBA00022964"/>
    </source>
</evidence>
<organism evidence="7 8">
    <name type="scientific">Echria macrotheca</name>
    <dbReference type="NCBI Taxonomy" id="438768"/>
    <lineage>
        <taxon>Eukaryota</taxon>
        <taxon>Fungi</taxon>
        <taxon>Dikarya</taxon>
        <taxon>Ascomycota</taxon>
        <taxon>Pezizomycotina</taxon>
        <taxon>Sordariomycetes</taxon>
        <taxon>Sordariomycetidae</taxon>
        <taxon>Sordariales</taxon>
        <taxon>Schizotheciaceae</taxon>
        <taxon>Echria</taxon>
    </lineage>
</organism>